<dbReference type="AlphaFoldDB" id="A0AAD7N5E3"/>
<keyword evidence="1" id="KW-0175">Coiled coil</keyword>
<dbReference type="EMBL" id="JARKIB010000080">
    <property type="protein sequence ID" value="KAJ7746285.1"/>
    <property type="molecule type" value="Genomic_DNA"/>
</dbReference>
<organism evidence="3 4">
    <name type="scientific">Mycena metata</name>
    <dbReference type="NCBI Taxonomy" id="1033252"/>
    <lineage>
        <taxon>Eukaryota</taxon>
        <taxon>Fungi</taxon>
        <taxon>Dikarya</taxon>
        <taxon>Basidiomycota</taxon>
        <taxon>Agaricomycotina</taxon>
        <taxon>Agaricomycetes</taxon>
        <taxon>Agaricomycetidae</taxon>
        <taxon>Agaricales</taxon>
        <taxon>Marasmiineae</taxon>
        <taxon>Mycenaceae</taxon>
        <taxon>Mycena</taxon>
    </lineage>
</organism>
<feature type="compositionally biased region" description="Low complexity" evidence="2">
    <location>
        <begin position="34"/>
        <end position="49"/>
    </location>
</feature>
<feature type="region of interest" description="Disordered" evidence="2">
    <location>
        <begin position="1"/>
        <end position="50"/>
    </location>
</feature>
<feature type="region of interest" description="Disordered" evidence="2">
    <location>
        <begin position="199"/>
        <end position="242"/>
    </location>
</feature>
<gene>
    <name evidence="3" type="ORF">B0H16DRAFT_1556893</name>
</gene>
<sequence>MQEPRTYSDDVFAASYASPGNISSQEISSDRPSDSISPISQASSSLNSPLGPQVLQKLSKSLRGTLVLRKGTEFLTKHTAGSEHLWNEFRGRGAPPADEGRYGDVYLDITPPFVLYVRRPKDVRQIGGDSHWMAWNSPSAAAMQPLAEHPLYEDRYLWISASGTGLEWFTRAYWKITEARASDAERLLHEVLVSPKKVASPKRITSSAGQPNNLDQAKKRKRTDSDAAASPPRPFQPPQTFDEIPANIKDIFSMFNQATATANALMPTVDQLVSDTTRTLGQSAVQVQQLRVENDQLKSNIAAQDAALKDLQILLHGSQVACEGMNKEIASLKSNALEKEKEATAIRKDIQNELETFRQRSEAVVYENTRLKNSITQLDAASQEKLRRQEVMAAQADQQAQAKILALETKIIELESVVSTFFANVQQQVAGSLARFPRNA</sequence>
<keyword evidence="4" id="KW-1185">Reference proteome</keyword>
<name>A0AAD7N5E3_9AGAR</name>
<proteinExistence type="predicted"/>
<reference evidence="3" key="1">
    <citation type="submission" date="2023-03" db="EMBL/GenBank/DDBJ databases">
        <title>Massive genome expansion in bonnet fungi (Mycena s.s.) driven by repeated elements and novel gene families across ecological guilds.</title>
        <authorList>
            <consortium name="Lawrence Berkeley National Laboratory"/>
            <person name="Harder C.B."/>
            <person name="Miyauchi S."/>
            <person name="Viragh M."/>
            <person name="Kuo A."/>
            <person name="Thoen E."/>
            <person name="Andreopoulos B."/>
            <person name="Lu D."/>
            <person name="Skrede I."/>
            <person name="Drula E."/>
            <person name="Henrissat B."/>
            <person name="Morin E."/>
            <person name="Kohler A."/>
            <person name="Barry K."/>
            <person name="LaButti K."/>
            <person name="Morin E."/>
            <person name="Salamov A."/>
            <person name="Lipzen A."/>
            <person name="Mereny Z."/>
            <person name="Hegedus B."/>
            <person name="Baldrian P."/>
            <person name="Stursova M."/>
            <person name="Weitz H."/>
            <person name="Taylor A."/>
            <person name="Grigoriev I.V."/>
            <person name="Nagy L.G."/>
            <person name="Martin F."/>
            <person name="Kauserud H."/>
        </authorList>
    </citation>
    <scope>NUCLEOTIDE SEQUENCE</scope>
    <source>
        <strain evidence="3">CBHHK182m</strain>
    </source>
</reference>
<dbReference type="Proteomes" id="UP001215598">
    <property type="component" value="Unassembled WGS sequence"/>
</dbReference>
<evidence type="ECO:0000256" key="1">
    <source>
        <dbReference type="SAM" id="Coils"/>
    </source>
</evidence>
<protein>
    <submittedName>
        <fullName evidence="3">Uncharacterized protein</fullName>
    </submittedName>
</protein>
<evidence type="ECO:0000313" key="4">
    <source>
        <dbReference type="Proteomes" id="UP001215598"/>
    </source>
</evidence>
<evidence type="ECO:0000313" key="3">
    <source>
        <dbReference type="EMBL" id="KAJ7746285.1"/>
    </source>
</evidence>
<comment type="caution">
    <text evidence="3">The sequence shown here is derived from an EMBL/GenBank/DDBJ whole genome shotgun (WGS) entry which is preliminary data.</text>
</comment>
<feature type="coiled-coil region" evidence="1">
    <location>
        <begin position="287"/>
        <end position="360"/>
    </location>
</feature>
<accession>A0AAD7N5E3</accession>
<feature type="compositionally biased region" description="Polar residues" evidence="2">
    <location>
        <begin position="203"/>
        <end position="215"/>
    </location>
</feature>
<evidence type="ECO:0000256" key="2">
    <source>
        <dbReference type="SAM" id="MobiDB-lite"/>
    </source>
</evidence>